<evidence type="ECO:0000256" key="6">
    <source>
        <dbReference type="ARBA" id="ARBA00023136"/>
    </source>
</evidence>
<dbReference type="GO" id="GO:0042720">
    <property type="term" value="C:mitochondrial inner membrane peptidase complex"/>
    <property type="evidence" value="ECO:0007669"/>
    <property type="project" value="InterPro"/>
</dbReference>
<keyword evidence="2" id="KW-0645">Protease</keyword>
<evidence type="ECO:0000256" key="2">
    <source>
        <dbReference type="ARBA" id="ARBA00022670"/>
    </source>
</evidence>
<dbReference type="EMBL" id="JARKIF010000005">
    <property type="protein sequence ID" value="KAJ7638697.1"/>
    <property type="molecule type" value="Genomic_DNA"/>
</dbReference>
<organism evidence="8 9">
    <name type="scientific">Roridomyces roridus</name>
    <dbReference type="NCBI Taxonomy" id="1738132"/>
    <lineage>
        <taxon>Eukaryota</taxon>
        <taxon>Fungi</taxon>
        <taxon>Dikarya</taxon>
        <taxon>Basidiomycota</taxon>
        <taxon>Agaricomycotina</taxon>
        <taxon>Agaricomycetes</taxon>
        <taxon>Agaricomycetidae</taxon>
        <taxon>Agaricales</taxon>
        <taxon>Marasmiineae</taxon>
        <taxon>Mycenaceae</taxon>
        <taxon>Roridomyces</taxon>
    </lineage>
</organism>
<gene>
    <name evidence="8" type="ORF">FB45DRAFT_903575</name>
</gene>
<keyword evidence="5" id="KW-1133">Transmembrane helix</keyword>
<dbReference type="InterPro" id="IPR036286">
    <property type="entry name" value="LexA/Signal_pep-like_sf"/>
</dbReference>
<dbReference type="GO" id="GO:0006465">
    <property type="term" value="P:signal peptide processing"/>
    <property type="evidence" value="ECO:0007669"/>
    <property type="project" value="InterPro"/>
</dbReference>
<accession>A0AAD7C441</accession>
<keyword evidence="6" id="KW-0472">Membrane</keyword>
<dbReference type="Gene3D" id="2.10.109.10">
    <property type="entry name" value="Umud Fragment, subunit A"/>
    <property type="match status" value="1"/>
</dbReference>
<feature type="domain" description="Peptidase S26" evidence="7">
    <location>
        <begin position="15"/>
        <end position="53"/>
    </location>
</feature>
<dbReference type="PANTHER" id="PTHR46041">
    <property type="entry name" value="MITOCHONDRIAL INNER MEMBRANE PROTEASE SUBUNIT 2"/>
    <property type="match status" value="1"/>
</dbReference>
<name>A0AAD7C441_9AGAR</name>
<evidence type="ECO:0000256" key="1">
    <source>
        <dbReference type="ARBA" id="ARBA00004167"/>
    </source>
</evidence>
<reference evidence="8" key="1">
    <citation type="submission" date="2023-03" db="EMBL/GenBank/DDBJ databases">
        <title>Massive genome expansion in bonnet fungi (Mycena s.s.) driven by repeated elements and novel gene families across ecological guilds.</title>
        <authorList>
            <consortium name="Lawrence Berkeley National Laboratory"/>
            <person name="Harder C.B."/>
            <person name="Miyauchi S."/>
            <person name="Viragh M."/>
            <person name="Kuo A."/>
            <person name="Thoen E."/>
            <person name="Andreopoulos B."/>
            <person name="Lu D."/>
            <person name="Skrede I."/>
            <person name="Drula E."/>
            <person name="Henrissat B."/>
            <person name="Morin E."/>
            <person name="Kohler A."/>
            <person name="Barry K."/>
            <person name="LaButti K."/>
            <person name="Morin E."/>
            <person name="Salamov A."/>
            <person name="Lipzen A."/>
            <person name="Mereny Z."/>
            <person name="Hegedus B."/>
            <person name="Baldrian P."/>
            <person name="Stursova M."/>
            <person name="Weitz H."/>
            <person name="Taylor A."/>
            <person name="Grigoriev I.V."/>
            <person name="Nagy L.G."/>
            <person name="Martin F."/>
            <person name="Kauserud H."/>
        </authorList>
    </citation>
    <scope>NUCLEOTIDE SEQUENCE</scope>
    <source>
        <strain evidence="8">9284</strain>
    </source>
</reference>
<comment type="caution">
    <text evidence="8">The sequence shown here is derived from an EMBL/GenBank/DDBJ whole genome shotgun (WGS) entry which is preliminary data.</text>
</comment>
<feature type="non-terminal residue" evidence="8">
    <location>
        <position position="1"/>
    </location>
</feature>
<dbReference type="Proteomes" id="UP001221142">
    <property type="component" value="Unassembled WGS sequence"/>
</dbReference>
<dbReference type="GO" id="GO:0004252">
    <property type="term" value="F:serine-type endopeptidase activity"/>
    <property type="evidence" value="ECO:0007669"/>
    <property type="project" value="InterPro"/>
</dbReference>
<keyword evidence="3" id="KW-0812">Transmembrane</keyword>
<protein>
    <submittedName>
        <fullName evidence="8">Peptidase S24/S26A/S26B/S26C</fullName>
    </submittedName>
</protein>
<keyword evidence="9" id="KW-1185">Reference proteome</keyword>
<proteinExistence type="predicted"/>
<dbReference type="PANTHER" id="PTHR46041:SF2">
    <property type="entry name" value="MITOCHONDRIAL INNER MEMBRANE PROTEASE SUBUNIT 2"/>
    <property type="match status" value="1"/>
</dbReference>
<evidence type="ECO:0000259" key="7">
    <source>
        <dbReference type="Pfam" id="PF10502"/>
    </source>
</evidence>
<sequence>MLWRDVGIFDRFSVHTLHSFNRGDIVALKSPDDAKYELVKRIVGVEGDVVRTRAPYPQPEVRVPQGHIWVEGDAFHTRDSNMFGPVPLGLVDSKLAFIIWPYWRFGSPTVLSSPRTYSSVFSRRV</sequence>
<dbReference type="GO" id="GO:0006627">
    <property type="term" value="P:protein processing involved in protein targeting to mitochondrion"/>
    <property type="evidence" value="ECO:0007669"/>
    <property type="project" value="InterPro"/>
</dbReference>
<comment type="subcellular location">
    <subcellularLocation>
        <location evidence="1">Membrane</location>
        <topology evidence="1">Single-pass membrane protein</topology>
    </subcellularLocation>
</comment>
<dbReference type="AlphaFoldDB" id="A0AAD7C441"/>
<dbReference type="InterPro" id="IPR037730">
    <property type="entry name" value="IMP2"/>
</dbReference>
<evidence type="ECO:0000256" key="3">
    <source>
        <dbReference type="ARBA" id="ARBA00022692"/>
    </source>
</evidence>
<dbReference type="CDD" id="cd06530">
    <property type="entry name" value="S26_SPase_I"/>
    <property type="match status" value="1"/>
</dbReference>
<keyword evidence="4" id="KW-0378">Hydrolase</keyword>
<evidence type="ECO:0000256" key="4">
    <source>
        <dbReference type="ARBA" id="ARBA00022801"/>
    </source>
</evidence>
<evidence type="ECO:0000256" key="5">
    <source>
        <dbReference type="ARBA" id="ARBA00022989"/>
    </source>
</evidence>
<evidence type="ECO:0000313" key="9">
    <source>
        <dbReference type="Proteomes" id="UP001221142"/>
    </source>
</evidence>
<dbReference type="InterPro" id="IPR019533">
    <property type="entry name" value="Peptidase_S26"/>
</dbReference>
<dbReference type="Pfam" id="PF10502">
    <property type="entry name" value="Peptidase_S26"/>
    <property type="match status" value="1"/>
</dbReference>
<evidence type="ECO:0000313" key="8">
    <source>
        <dbReference type="EMBL" id="KAJ7638697.1"/>
    </source>
</evidence>
<dbReference type="SUPFAM" id="SSF51306">
    <property type="entry name" value="LexA/Signal peptidase"/>
    <property type="match status" value="1"/>
</dbReference>